<dbReference type="EnsemblMetazoa" id="Aqu2.1.01992_001">
    <property type="protein sequence ID" value="Aqu2.1.01992_001"/>
    <property type="gene ID" value="Aqu2.1.01992"/>
</dbReference>
<reference evidence="2" key="1">
    <citation type="submission" date="2017-05" db="UniProtKB">
        <authorList>
            <consortium name="EnsemblMetazoa"/>
        </authorList>
    </citation>
    <scope>IDENTIFICATION</scope>
</reference>
<name>A0A1X7SIP4_AMPQE</name>
<sequence>IRKPDIDRHHSNDGGLSKVSLRVQGPPYSNSFTHSITITGTRDPSLSIAITCSDLLLLPLVVRDDD</sequence>
<dbReference type="InParanoid" id="A0A1X7SIP4"/>
<evidence type="ECO:0000256" key="1">
    <source>
        <dbReference type="SAM" id="MobiDB-lite"/>
    </source>
</evidence>
<accession>A0A1X7SIP4</accession>
<protein>
    <submittedName>
        <fullName evidence="2">Uncharacterized protein</fullName>
    </submittedName>
</protein>
<feature type="region of interest" description="Disordered" evidence="1">
    <location>
        <begin position="1"/>
        <end position="24"/>
    </location>
</feature>
<proteinExistence type="predicted"/>
<dbReference type="AlphaFoldDB" id="A0A1X7SIP4"/>
<feature type="compositionally biased region" description="Basic and acidic residues" evidence="1">
    <location>
        <begin position="1"/>
        <end position="12"/>
    </location>
</feature>
<organism evidence="2">
    <name type="scientific">Amphimedon queenslandica</name>
    <name type="common">Sponge</name>
    <dbReference type="NCBI Taxonomy" id="400682"/>
    <lineage>
        <taxon>Eukaryota</taxon>
        <taxon>Metazoa</taxon>
        <taxon>Porifera</taxon>
        <taxon>Demospongiae</taxon>
        <taxon>Heteroscleromorpha</taxon>
        <taxon>Haplosclerida</taxon>
        <taxon>Niphatidae</taxon>
        <taxon>Amphimedon</taxon>
    </lineage>
</organism>
<evidence type="ECO:0000313" key="2">
    <source>
        <dbReference type="EnsemblMetazoa" id="Aqu2.1.01992_001"/>
    </source>
</evidence>